<evidence type="ECO:0000313" key="8">
    <source>
        <dbReference type="EMBL" id="TMQ54112.1"/>
    </source>
</evidence>
<keyword evidence="6" id="KW-0812">Transmembrane</keyword>
<evidence type="ECO:0000256" key="1">
    <source>
        <dbReference type="ARBA" id="ARBA00022679"/>
    </source>
</evidence>
<evidence type="ECO:0000256" key="6">
    <source>
        <dbReference type="SAM" id="Phobius"/>
    </source>
</evidence>
<keyword evidence="6" id="KW-0472">Membrane</keyword>
<keyword evidence="6" id="KW-1133">Transmembrane helix</keyword>
<dbReference type="InterPro" id="IPR000719">
    <property type="entry name" value="Prot_kinase_dom"/>
</dbReference>
<evidence type="ECO:0000259" key="7">
    <source>
        <dbReference type="PROSITE" id="PS50011"/>
    </source>
</evidence>
<dbReference type="AlphaFoldDB" id="A0A538SRU0"/>
<accession>A0A538SRU0</accession>
<feature type="transmembrane region" description="Helical" evidence="6">
    <location>
        <begin position="100"/>
        <end position="119"/>
    </location>
</feature>
<dbReference type="SUPFAM" id="SSF56112">
    <property type="entry name" value="Protein kinase-like (PK-like)"/>
    <property type="match status" value="1"/>
</dbReference>
<feature type="transmembrane region" description="Helical" evidence="6">
    <location>
        <begin position="74"/>
        <end position="91"/>
    </location>
</feature>
<sequence>MTHAGRPHETPPRASGPARRLFPAAAGVAPELLRDAPRRLGLVGLIFAVGHVFYYLISLLQYHLHYVRYRPERVIAQYAGAVMGIAVFWISRRRSLAPEALVWVGVLFEVVGGMLLVYPENLVVLAHLPEARIGVSWLAVWITLFPLILPAGTAVTVTTGFFTACSSPAAMALLHLQGHPWPPPNVQMFTFLPNFVAAGLASYPAIVLSRLRRAVSEARGMGSYRLEERLGVGGMGEVWRASHRMLARPAAIKLIRTDSITQAKGEEAQTLLRRFEREANATASLTSPHTIALYDYGVTEDGTFYYVMELLHGLDLQRLVERFGPVSAGRCVALLAQACDSLEEAHARGLIHRDIKPANLYTCRMGGRWDVVKVLDFGLVVRDHQAAGEEARLTVPDEVGGTPAFMPPEVAVGGVVDGRADLYALGCVAYWLLTGTMVFEGRTTLEVIMRHLHEEPVPPSQRSELPVPQELEALVLACLAKDPAARPADAAALRRGLAAVPLAEAWTDDHAAHWWRQHVPELAADAPPALP</sequence>
<dbReference type="InterPro" id="IPR017441">
    <property type="entry name" value="Protein_kinase_ATP_BS"/>
</dbReference>
<dbReference type="InterPro" id="IPR008271">
    <property type="entry name" value="Ser/Thr_kinase_AS"/>
</dbReference>
<dbReference type="PROSITE" id="PS00108">
    <property type="entry name" value="PROTEIN_KINASE_ST"/>
    <property type="match status" value="1"/>
</dbReference>
<protein>
    <submittedName>
        <fullName evidence="8">Serine/threonine protein kinase</fullName>
    </submittedName>
</protein>
<reference evidence="8 9" key="1">
    <citation type="journal article" date="2019" name="Nat. Microbiol.">
        <title>Mediterranean grassland soil C-N compound turnover is dependent on rainfall and depth, and is mediated by genomically divergent microorganisms.</title>
        <authorList>
            <person name="Diamond S."/>
            <person name="Andeer P.F."/>
            <person name="Li Z."/>
            <person name="Crits-Christoph A."/>
            <person name="Burstein D."/>
            <person name="Anantharaman K."/>
            <person name="Lane K.R."/>
            <person name="Thomas B.C."/>
            <person name="Pan C."/>
            <person name="Northen T.R."/>
            <person name="Banfield J.F."/>
        </authorList>
    </citation>
    <scope>NUCLEOTIDE SEQUENCE [LARGE SCALE GENOMIC DNA]</scope>
    <source>
        <strain evidence="8">WS_3</strain>
    </source>
</reference>
<dbReference type="PROSITE" id="PS50011">
    <property type="entry name" value="PROTEIN_KINASE_DOM"/>
    <property type="match status" value="1"/>
</dbReference>
<dbReference type="Proteomes" id="UP000320184">
    <property type="component" value="Unassembled WGS sequence"/>
</dbReference>
<dbReference type="Pfam" id="PF00069">
    <property type="entry name" value="Pkinase"/>
    <property type="match status" value="1"/>
</dbReference>
<dbReference type="InterPro" id="IPR011009">
    <property type="entry name" value="Kinase-like_dom_sf"/>
</dbReference>
<name>A0A538SRU0_UNCEI</name>
<evidence type="ECO:0000256" key="4">
    <source>
        <dbReference type="ARBA" id="ARBA00022840"/>
    </source>
</evidence>
<keyword evidence="1" id="KW-0808">Transferase</keyword>
<dbReference type="CDD" id="cd14014">
    <property type="entry name" value="STKc_PknB_like"/>
    <property type="match status" value="1"/>
</dbReference>
<dbReference type="SMART" id="SM00220">
    <property type="entry name" value="S_TKc"/>
    <property type="match status" value="1"/>
</dbReference>
<keyword evidence="8" id="KW-0723">Serine/threonine-protein kinase</keyword>
<keyword evidence="3 8" id="KW-0418">Kinase</keyword>
<dbReference type="GO" id="GO:0005524">
    <property type="term" value="F:ATP binding"/>
    <property type="evidence" value="ECO:0007669"/>
    <property type="project" value="UniProtKB-UniRule"/>
</dbReference>
<feature type="binding site" evidence="5">
    <location>
        <position position="253"/>
    </location>
    <ligand>
        <name>ATP</name>
        <dbReference type="ChEBI" id="CHEBI:30616"/>
    </ligand>
</feature>
<evidence type="ECO:0000256" key="5">
    <source>
        <dbReference type="PROSITE-ProRule" id="PRU10141"/>
    </source>
</evidence>
<organism evidence="8 9">
    <name type="scientific">Eiseniibacteriota bacterium</name>
    <dbReference type="NCBI Taxonomy" id="2212470"/>
    <lineage>
        <taxon>Bacteria</taxon>
        <taxon>Candidatus Eiseniibacteriota</taxon>
    </lineage>
</organism>
<feature type="domain" description="Protein kinase" evidence="7">
    <location>
        <begin position="224"/>
        <end position="507"/>
    </location>
</feature>
<evidence type="ECO:0000313" key="9">
    <source>
        <dbReference type="Proteomes" id="UP000320184"/>
    </source>
</evidence>
<dbReference type="GO" id="GO:0004674">
    <property type="term" value="F:protein serine/threonine kinase activity"/>
    <property type="evidence" value="ECO:0007669"/>
    <property type="project" value="UniProtKB-KW"/>
</dbReference>
<comment type="caution">
    <text evidence="8">The sequence shown here is derived from an EMBL/GenBank/DDBJ whole genome shotgun (WGS) entry which is preliminary data.</text>
</comment>
<dbReference type="Gene3D" id="1.10.510.10">
    <property type="entry name" value="Transferase(Phosphotransferase) domain 1"/>
    <property type="match status" value="1"/>
</dbReference>
<feature type="transmembrane region" description="Helical" evidence="6">
    <location>
        <begin position="40"/>
        <end position="62"/>
    </location>
</feature>
<feature type="transmembrane region" description="Helical" evidence="6">
    <location>
        <begin position="156"/>
        <end position="176"/>
    </location>
</feature>
<keyword evidence="2 5" id="KW-0547">Nucleotide-binding</keyword>
<dbReference type="EMBL" id="VBOT01000003">
    <property type="protein sequence ID" value="TMQ54112.1"/>
    <property type="molecule type" value="Genomic_DNA"/>
</dbReference>
<gene>
    <name evidence="8" type="ORF">E6K73_00435</name>
</gene>
<dbReference type="PANTHER" id="PTHR43289:SF6">
    <property type="entry name" value="SERINE_THREONINE-PROTEIN KINASE NEKL-3"/>
    <property type="match status" value="1"/>
</dbReference>
<dbReference type="Gene3D" id="3.30.200.20">
    <property type="entry name" value="Phosphorylase Kinase, domain 1"/>
    <property type="match status" value="1"/>
</dbReference>
<dbReference type="PANTHER" id="PTHR43289">
    <property type="entry name" value="MITOGEN-ACTIVATED PROTEIN KINASE KINASE KINASE 20-RELATED"/>
    <property type="match status" value="1"/>
</dbReference>
<dbReference type="PROSITE" id="PS00107">
    <property type="entry name" value="PROTEIN_KINASE_ATP"/>
    <property type="match status" value="1"/>
</dbReference>
<proteinExistence type="predicted"/>
<evidence type="ECO:0000256" key="3">
    <source>
        <dbReference type="ARBA" id="ARBA00022777"/>
    </source>
</evidence>
<feature type="transmembrane region" description="Helical" evidence="6">
    <location>
        <begin position="188"/>
        <end position="211"/>
    </location>
</feature>
<keyword evidence="4 5" id="KW-0067">ATP-binding</keyword>
<feature type="transmembrane region" description="Helical" evidence="6">
    <location>
        <begin position="131"/>
        <end position="149"/>
    </location>
</feature>
<evidence type="ECO:0000256" key="2">
    <source>
        <dbReference type="ARBA" id="ARBA00022741"/>
    </source>
</evidence>